<comment type="caution">
    <text evidence="1">The sequence shown here is derived from an EMBL/GenBank/DDBJ whole genome shotgun (WGS) entry which is preliminary data.</text>
</comment>
<proteinExistence type="predicted"/>
<sequence>MPKRIPMLEPGDDEPKYFTMVQLYPLNTNWELLHDYITFGCWIAGCIGPQPFFVLFYKPIIGVGVDMNFDAQARGQVLLEINREYAHPERLLGEHRWSDFLCNPSQEEAGHVTQIFYSIYNAGRSVQKDGKMRMLRSAPHPNPEKKRKFNLINGDTTTYFYPVCTKFGSWKLQTSKPPGGHHGVSCAVKKVMRISETSGIVGTALRAPERPAARRIGLRPCTLSTHSKA</sequence>
<evidence type="ECO:0000313" key="2">
    <source>
        <dbReference type="Proteomes" id="UP001215598"/>
    </source>
</evidence>
<dbReference type="Proteomes" id="UP001215598">
    <property type="component" value="Unassembled WGS sequence"/>
</dbReference>
<keyword evidence="2" id="KW-1185">Reference proteome</keyword>
<name>A0AAD7MK88_9AGAR</name>
<dbReference type="EMBL" id="JARKIB010000234">
    <property type="protein sequence ID" value="KAJ7721002.1"/>
    <property type="molecule type" value="Genomic_DNA"/>
</dbReference>
<protein>
    <submittedName>
        <fullName evidence="1">Uncharacterized protein</fullName>
    </submittedName>
</protein>
<gene>
    <name evidence="1" type="ORF">B0H16DRAFT_1474104</name>
</gene>
<accession>A0AAD7MK88</accession>
<reference evidence="1" key="1">
    <citation type="submission" date="2023-03" db="EMBL/GenBank/DDBJ databases">
        <title>Massive genome expansion in bonnet fungi (Mycena s.s.) driven by repeated elements and novel gene families across ecological guilds.</title>
        <authorList>
            <consortium name="Lawrence Berkeley National Laboratory"/>
            <person name="Harder C.B."/>
            <person name="Miyauchi S."/>
            <person name="Viragh M."/>
            <person name="Kuo A."/>
            <person name="Thoen E."/>
            <person name="Andreopoulos B."/>
            <person name="Lu D."/>
            <person name="Skrede I."/>
            <person name="Drula E."/>
            <person name="Henrissat B."/>
            <person name="Morin E."/>
            <person name="Kohler A."/>
            <person name="Barry K."/>
            <person name="LaButti K."/>
            <person name="Morin E."/>
            <person name="Salamov A."/>
            <person name="Lipzen A."/>
            <person name="Mereny Z."/>
            <person name="Hegedus B."/>
            <person name="Baldrian P."/>
            <person name="Stursova M."/>
            <person name="Weitz H."/>
            <person name="Taylor A."/>
            <person name="Grigoriev I.V."/>
            <person name="Nagy L.G."/>
            <person name="Martin F."/>
            <person name="Kauserud H."/>
        </authorList>
    </citation>
    <scope>NUCLEOTIDE SEQUENCE</scope>
    <source>
        <strain evidence="1">CBHHK182m</strain>
    </source>
</reference>
<evidence type="ECO:0000313" key="1">
    <source>
        <dbReference type="EMBL" id="KAJ7721002.1"/>
    </source>
</evidence>
<organism evidence="1 2">
    <name type="scientific">Mycena metata</name>
    <dbReference type="NCBI Taxonomy" id="1033252"/>
    <lineage>
        <taxon>Eukaryota</taxon>
        <taxon>Fungi</taxon>
        <taxon>Dikarya</taxon>
        <taxon>Basidiomycota</taxon>
        <taxon>Agaricomycotina</taxon>
        <taxon>Agaricomycetes</taxon>
        <taxon>Agaricomycetidae</taxon>
        <taxon>Agaricales</taxon>
        <taxon>Marasmiineae</taxon>
        <taxon>Mycenaceae</taxon>
        <taxon>Mycena</taxon>
    </lineage>
</organism>
<dbReference type="AlphaFoldDB" id="A0AAD7MK88"/>